<keyword evidence="2" id="KW-1015">Disulfide bond</keyword>
<keyword evidence="1" id="KW-0430">Lectin</keyword>
<sequence length="200" mass="22180">MELKAVCVLLGVLLLVSWSRQQTPAKKKPAKKDTAKDAAIEGLQKQVNDIVHELNILKEQQALQTVCLKGIKIHNKCFLADTVRKRYHAASEDCHAMGGVLGTPTSSEENDQLRDYVRQSIGPDEQVWLGVNDMATEGAWVDQNGFSITFKNWDTSNNRSPQPDGGKAHNCGVLSGASRGKWFDENCREEKPSVCQFNIV</sequence>
<dbReference type="CDD" id="cd03596">
    <property type="entry name" value="CLECT_tetranectin_like"/>
    <property type="match status" value="1"/>
</dbReference>
<dbReference type="PANTHER" id="PTHR22799">
    <property type="entry name" value="TETRANECTIN-RELATED"/>
    <property type="match status" value="1"/>
</dbReference>
<dbReference type="GO" id="GO:0030246">
    <property type="term" value="F:carbohydrate binding"/>
    <property type="evidence" value="ECO:0007669"/>
    <property type="project" value="UniProtKB-KW"/>
</dbReference>
<evidence type="ECO:0000313" key="5">
    <source>
        <dbReference type="EMBL" id="KAK9526663.1"/>
    </source>
</evidence>
<reference evidence="5 6" key="1">
    <citation type="journal article" date="2024" name="Genome Biol. Evol.">
        <title>Chromosome-level genome assembly of the viviparous eelpout Zoarces viviparus.</title>
        <authorList>
            <person name="Fuhrmann N."/>
            <person name="Brasseur M.V."/>
            <person name="Bakowski C.E."/>
            <person name="Podsiadlowski L."/>
            <person name="Prost S."/>
            <person name="Krehenwinkel H."/>
            <person name="Mayer C."/>
        </authorList>
    </citation>
    <scope>NUCLEOTIDE SEQUENCE [LARGE SCALE GENOMIC DNA]</scope>
    <source>
        <strain evidence="5">NO-MEL_2022_Ind0_liver</strain>
    </source>
</reference>
<evidence type="ECO:0000256" key="1">
    <source>
        <dbReference type="ARBA" id="ARBA00022734"/>
    </source>
</evidence>
<dbReference type="PROSITE" id="PS00615">
    <property type="entry name" value="C_TYPE_LECTIN_1"/>
    <property type="match status" value="1"/>
</dbReference>
<keyword evidence="3" id="KW-0732">Signal</keyword>
<dbReference type="AlphaFoldDB" id="A0AAW1EW80"/>
<dbReference type="InterPro" id="IPR016186">
    <property type="entry name" value="C-type_lectin-like/link_sf"/>
</dbReference>
<dbReference type="Gene3D" id="3.10.100.10">
    <property type="entry name" value="Mannose-Binding Protein A, subunit A"/>
    <property type="match status" value="1"/>
</dbReference>
<dbReference type="GO" id="GO:0005615">
    <property type="term" value="C:extracellular space"/>
    <property type="evidence" value="ECO:0007669"/>
    <property type="project" value="TreeGrafter"/>
</dbReference>
<dbReference type="Pfam" id="PF00059">
    <property type="entry name" value="Lectin_C"/>
    <property type="match status" value="1"/>
</dbReference>
<dbReference type="GO" id="GO:0030282">
    <property type="term" value="P:bone mineralization"/>
    <property type="evidence" value="ECO:0007669"/>
    <property type="project" value="TreeGrafter"/>
</dbReference>
<evidence type="ECO:0000256" key="3">
    <source>
        <dbReference type="SAM" id="SignalP"/>
    </source>
</evidence>
<protein>
    <recommendedName>
        <fullName evidence="4">C-type lectin domain-containing protein</fullName>
    </recommendedName>
</protein>
<feature type="signal peptide" evidence="3">
    <location>
        <begin position="1"/>
        <end position="21"/>
    </location>
</feature>
<dbReference type="InterPro" id="IPR016187">
    <property type="entry name" value="CTDL_fold"/>
</dbReference>
<dbReference type="PANTHER" id="PTHR22799:SF3">
    <property type="entry name" value="TETRANECTIN"/>
    <property type="match status" value="1"/>
</dbReference>
<proteinExistence type="predicted"/>
<dbReference type="SMART" id="SM00034">
    <property type="entry name" value="CLECT"/>
    <property type="match status" value="1"/>
</dbReference>
<comment type="caution">
    <text evidence="5">The sequence shown here is derived from an EMBL/GenBank/DDBJ whole genome shotgun (WGS) entry which is preliminary data.</text>
</comment>
<accession>A0AAW1EW80</accession>
<organism evidence="5 6">
    <name type="scientific">Zoarces viviparus</name>
    <name type="common">Viviparous eelpout</name>
    <name type="synonym">Blennius viviparus</name>
    <dbReference type="NCBI Taxonomy" id="48416"/>
    <lineage>
        <taxon>Eukaryota</taxon>
        <taxon>Metazoa</taxon>
        <taxon>Chordata</taxon>
        <taxon>Craniata</taxon>
        <taxon>Vertebrata</taxon>
        <taxon>Euteleostomi</taxon>
        <taxon>Actinopterygii</taxon>
        <taxon>Neopterygii</taxon>
        <taxon>Teleostei</taxon>
        <taxon>Neoteleostei</taxon>
        <taxon>Acanthomorphata</taxon>
        <taxon>Eupercaria</taxon>
        <taxon>Perciformes</taxon>
        <taxon>Cottioidei</taxon>
        <taxon>Zoarcales</taxon>
        <taxon>Zoarcidae</taxon>
        <taxon>Zoarcinae</taxon>
        <taxon>Zoarces</taxon>
    </lineage>
</organism>
<feature type="chain" id="PRO_5043710395" description="C-type lectin domain-containing protein" evidence="3">
    <location>
        <begin position="22"/>
        <end position="200"/>
    </location>
</feature>
<dbReference type="Proteomes" id="UP001488805">
    <property type="component" value="Unassembled WGS sequence"/>
</dbReference>
<dbReference type="FunFam" id="3.10.100.10:FF:000010">
    <property type="entry name" value="C-type lectin domain family 3 member A"/>
    <property type="match status" value="1"/>
</dbReference>
<dbReference type="EMBL" id="JBCEZU010000123">
    <property type="protein sequence ID" value="KAK9526663.1"/>
    <property type="molecule type" value="Genomic_DNA"/>
</dbReference>
<evidence type="ECO:0000313" key="6">
    <source>
        <dbReference type="Proteomes" id="UP001488805"/>
    </source>
</evidence>
<evidence type="ECO:0000256" key="2">
    <source>
        <dbReference type="ARBA" id="ARBA00023157"/>
    </source>
</evidence>
<gene>
    <name evidence="5" type="ORF">VZT92_015348</name>
</gene>
<keyword evidence="6" id="KW-1185">Reference proteome</keyword>
<dbReference type="InterPro" id="IPR018378">
    <property type="entry name" value="C-type_lectin_CS"/>
</dbReference>
<dbReference type="InterPro" id="IPR001304">
    <property type="entry name" value="C-type_lectin-like"/>
</dbReference>
<feature type="domain" description="C-type lectin" evidence="4">
    <location>
        <begin position="73"/>
        <end position="196"/>
    </location>
</feature>
<name>A0AAW1EW80_ZOAVI</name>
<dbReference type="InterPro" id="IPR051663">
    <property type="entry name" value="CLec_Tetranectin-domain"/>
</dbReference>
<dbReference type="SUPFAM" id="SSF56436">
    <property type="entry name" value="C-type lectin-like"/>
    <property type="match status" value="1"/>
</dbReference>
<evidence type="ECO:0000259" key="4">
    <source>
        <dbReference type="PROSITE" id="PS50041"/>
    </source>
</evidence>
<dbReference type="PROSITE" id="PS50041">
    <property type="entry name" value="C_TYPE_LECTIN_2"/>
    <property type="match status" value="1"/>
</dbReference>